<accession>A0A846QW11</accession>
<proteinExistence type="predicted"/>
<organism evidence="2 3">
    <name type="scientific">Desulfobaculum xiamenense</name>
    <dbReference type="NCBI Taxonomy" id="995050"/>
    <lineage>
        <taxon>Bacteria</taxon>
        <taxon>Pseudomonadati</taxon>
        <taxon>Thermodesulfobacteriota</taxon>
        <taxon>Desulfovibrionia</taxon>
        <taxon>Desulfovibrionales</taxon>
        <taxon>Desulfovibrionaceae</taxon>
        <taxon>Desulfobaculum</taxon>
    </lineage>
</organism>
<dbReference type="AlphaFoldDB" id="A0A846QW11"/>
<keyword evidence="1" id="KW-0175">Coiled coil</keyword>
<feature type="coiled-coil region" evidence="1">
    <location>
        <begin position="14"/>
        <end position="41"/>
    </location>
</feature>
<reference evidence="2 3" key="1">
    <citation type="submission" date="2020-03" db="EMBL/GenBank/DDBJ databases">
        <title>Genomic Encyclopedia of Type Strains, Phase IV (KMG-IV): sequencing the most valuable type-strain genomes for metagenomic binning, comparative biology and taxonomic classification.</title>
        <authorList>
            <person name="Goeker M."/>
        </authorList>
    </citation>
    <scope>NUCLEOTIDE SEQUENCE [LARGE SCALE GENOMIC DNA]</scope>
    <source>
        <strain evidence="2 3">DSM 24233</strain>
    </source>
</reference>
<evidence type="ECO:0000313" key="3">
    <source>
        <dbReference type="Proteomes" id="UP000580856"/>
    </source>
</evidence>
<keyword evidence="3" id="KW-1185">Reference proteome</keyword>
<name>A0A846QW11_9BACT</name>
<gene>
    <name evidence="2" type="ORF">GGQ74_002492</name>
</gene>
<dbReference type="EMBL" id="JAATJA010000002">
    <property type="protein sequence ID" value="NJB68819.1"/>
    <property type="molecule type" value="Genomic_DNA"/>
</dbReference>
<evidence type="ECO:0000256" key="1">
    <source>
        <dbReference type="SAM" id="Coils"/>
    </source>
</evidence>
<comment type="caution">
    <text evidence="2">The sequence shown here is derived from an EMBL/GenBank/DDBJ whole genome shotgun (WGS) entry which is preliminary data.</text>
</comment>
<dbReference type="RefSeq" id="WP_167941857.1">
    <property type="nucleotide sequence ID" value="NZ_JAATJA010000002.1"/>
</dbReference>
<sequence length="89" mass="10653">METRKDDVSVSDDIETLSREFEEFKLQKEAAEAQVKNLRNAEDPKNGVFYAQEIFHLQQDKLRLDTEMEIRRRRMNRLRMAEADNGFLF</sequence>
<protein>
    <submittedName>
        <fullName evidence="2">Erythromycin esterase-like protein</fullName>
    </submittedName>
</protein>
<dbReference type="Proteomes" id="UP000580856">
    <property type="component" value="Unassembled WGS sequence"/>
</dbReference>
<evidence type="ECO:0000313" key="2">
    <source>
        <dbReference type="EMBL" id="NJB68819.1"/>
    </source>
</evidence>